<gene>
    <name evidence="1" type="ORF">LC087_15905</name>
</gene>
<dbReference type="EMBL" id="CP129013">
    <property type="protein sequence ID" value="WLR42206.1"/>
    <property type="molecule type" value="Genomic_DNA"/>
</dbReference>
<organism evidence="1 2">
    <name type="scientific">Bacillus carboniphilus</name>
    <dbReference type="NCBI Taxonomy" id="86663"/>
    <lineage>
        <taxon>Bacteria</taxon>
        <taxon>Bacillati</taxon>
        <taxon>Bacillota</taxon>
        <taxon>Bacilli</taxon>
        <taxon>Bacillales</taxon>
        <taxon>Bacillaceae</taxon>
        <taxon>Bacillus</taxon>
    </lineage>
</organism>
<accession>A0ABY9JS40</accession>
<dbReference type="Proteomes" id="UP001197974">
    <property type="component" value="Chromosome"/>
</dbReference>
<evidence type="ECO:0000313" key="2">
    <source>
        <dbReference type="Proteomes" id="UP001197974"/>
    </source>
</evidence>
<dbReference type="InterPro" id="IPR046674">
    <property type="entry name" value="DUF6544"/>
</dbReference>
<dbReference type="Pfam" id="PF20181">
    <property type="entry name" value="DUF6544"/>
    <property type="match status" value="1"/>
</dbReference>
<protein>
    <submittedName>
        <fullName evidence="1">Uncharacterized protein</fullName>
    </submittedName>
</protein>
<name>A0ABY9JS40_9BACI</name>
<keyword evidence="2" id="KW-1185">Reference proteome</keyword>
<proteinExistence type="predicted"/>
<sequence length="268" mass="31869">MGSYIIFLLLLLIVVLMVSKVVNQRILKRKIHQINRDKGKVELLFREPNDLPQPLKNYLKYTNFLNKKYIDKVEITQGGLFRTKLDQKWMPIKAKQYINTLTHSFIWIGNVNMANVLPVQAVDHFIEGKGSLTVKLFSWLKVQKATGQKIDHGEEMRYFTEMIWYPTSFLNSIINWELIDSTTVLGECKYFENDVQAYFYFNEDGALTKIHAKRYLNEDRLLDWEISSFEYKTFDDVKIPYKANVSWKLENGREFTYYQLEILKIKYE</sequence>
<dbReference type="RefSeq" id="WP_226542738.1">
    <property type="nucleotide sequence ID" value="NZ_CP129013.1"/>
</dbReference>
<evidence type="ECO:0000313" key="1">
    <source>
        <dbReference type="EMBL" id="WLR42206.1"/>
    </source>
</evidence>
<reference evidence="1 2" key="1">
    <citation type="submission" date="2023-06" db="EMBL/GenBank/DDBJ databases">
        <title>Five Gram-positive bacteria isolated from mangrove sediments in Shenzhen, Guangdong, China.</title>
        <authorList>
            <person name="Yu S."/>
            <person name="Zheng W."/>
            <person name="Huang Y."/>
        </authorList>
    </citation>
    <scope>NUCLEOTIDE SEQUENCE [LARGE SCALE GENOMIC DNA]</scope>
    <source>
        <strain evidence="1 2">SaN35-3</strain>
    </source>
</reference>